<proteinExistence type="predicted"/>
<name>M1DX78_SOLTU</name>
<dbReference type="InParanoid" id="M1DX78"/>
<keyword evidence="3" id="KW-1185">Reference proteome</keyword>
<feature type="region of interest" description="Disordered" evidence="1">
    <location>
        <begin position="1"/>
        <end position="31"/>
    </location>
</feature>
<dbReference type="EnsemblPlants" id="PGSC0003DMT400095867">
    <property type="protein sequence ID" value="PGSC0003DMT400095867"/>
    <property type="gene ID" value="PGSC0003DMG400045438"/>
</dbReference>
<reference evidence="3" key="1">
    <citation type="journal article" date="2011" name="Nature">
        <title>Genome sequence and analysis of the tuber crop potato.</title>
        <authorList>
            <consortium name="The Potato Genome Sequencing Consortium"/>
        </authorList>
    </citation>
    <scope>NUCLEOTIDE SEQUENCE [LARGE SCALE GENOMIC DNA]</scope>
    <source>
        <strain evidence="3">cv. DM1-3 516 R44</strain>
    </source>
</reference>
<evidence type="ECO:0000256" key="1">
    <source>
        <dbReference type="SAM" id="MobiDB-lite"/>
    </source>
</evidence>
<dbReference type="PaxDb" id="4113-PGSC0003DMT400095867"/>
<dbReference type="HOGENOM" id="CLU_134717_3_0_1"/>
<evidence type="ECO:0000313" key="3">
    <source>
        <dbReference type="Proteomes" id="UP000011115"/>
    </source>
</evidence>
<dbReference type="AlphaFoldDB" id="M1DX78"/>
<organism evidence="2 3">
    <name type="scientific">Solanum tuberosum</name>
    <name type="common">Potato</name>
    <dbReference type="NCBI Taxonomy" id="4113"/>
    <lineage>
        <taxon>Eukaryota</taxon>
        <taxon>Viridiplantae</taxon>
        <taxon>Streptophyta</taxon>
        <taxon>Embryophyta</taxon>
        <taxon>Tracheophyta</taxon>
        <taxon>Spermatophyta</taxon>
        <taxon>Magnoliopsida</taxon>
        <taxon>eudicotyledons</taxon>
        <taxon>Gunneridae</taxon>
        <taxon>Pentapetalae</taxon>
        <taxon>asterids</taxon>
        <taxon>lamiids</taxon>
        <taxon>Solanales</taxon>
        <taxon>Solanaceae</taxon>
        <taxon>Solanoideae</taxon>
        <taxon>Solaneae</taxon>
        <taxon>Solanum</taxon>
    </lineage>
</organism>
<accession>M1DX78</accession>
<protein>
    <submittedName>
        <fullName evidence="2">Gag-pol polyprotein</fullName>
    </submittedName>
</protein>
<sequence>MPPRRAVRGRPARRNVEEQGVSNAPEVQSHGEVTNAEFREAIRMQVVTNQTGQQRGALQEEADTLRIREFLRMNPPSFTSSSTTEDPENFVEGLQKVFEVMHNTDAKRVELDAYQLKNVARTWFDQ</sequence>
<reference evidence="2" key="2">
    <citation type="submission" date="2015-06" db="UniProtKB">
        <authorList>
            <consortium name="EnsemblPlants"/>
        </authorList>
    </citation>
    <scope>IDENTIFICATION</scope>
    <source>
        <strain evidence="2">DM1-3 516 R44</strain>
    </source>
</reference>
<dbReference type="Proteomes" id="UP000011115">
    <property type="component" value="Unassembled WGS sequence"/>
</dbReference>
<dbReference type="Gramene" id="PGSC0003DMT400095867">
    <property type="protein sequence ID" value="PGSC0003DMT400095867"/>
    <property type="gene ID" value="PGSC0003DMG400045438"/>
</dbReference>
<feature type="compositionally biased region" description="Basic residues" evidence="1">
    <location>
        <begin position="1"/>
        <end position="13"/>
    </location>
</feature>
<evidence type="ECO:0000313" key="2">
    <source>
        <dbReference type="EnsemblPlants" id="PGSC0003DMT400095867"/>
    </source>
</evidence>